<keyword evidence="3" id="KW-1003">Cell membrane</keyword>
<keyword evidence="5 8" id="KW-1133">Transmembrane helix</keyword>
<dbReference type="RefSeq" id="WP_121877256.1">
    <property type="nucleotide sequence ID" value="NZ_REFJ01000004.1"/>
</dbReference>
<feature type="transmembrane region" description="Helical" evidence="8">
    <location>
        <begin position="20"/>
        <end position="38"/>
    </location>
</feature>
<sequence>MRRFAKPADEEENEIDLTPMLDVVFIMLIFFIVTATFINEVALDFNRPDSTDDTPPPPDAPQNAVININASNVIEINGRRVDIRAVEANVRRILAENPNGSVVVMAAETADTGVFVEAADAARAAAPNVPVALVIEGE</sequence>
<evidence type="ECO:0000256" key="3">
    <source>
        <dbReference type="ARBA" id="ARBA00022475"/>
    </source>
</evidence>
<dbReference type="AlphaFoldDB" id="A0A3M0AKA9"/>
<dbReference type="GO" id="GO:0015031">
    <property type="term" value="P:protein transport"/>
    <property type="evidence" value="ECO:0007669"/>
    <property type="project" value="UniProtKB-KW"/>
</dbReference>
<dbReference type="Proteomes" id="UP000267187">
    <property type="component" value="Unassembled WGS sequence"/>
</dbReference>
<keyword evidence="6 8" id="KW-0472">Membrane</keyword>
<evidence type="ECO:0000256" key="5">
    <source>
        <dbReference type="ARBA" id="ARBA00022989"/>
    </source>
</evidence>
<evidence type="ECO:0000313" key="9">
    <source>
        <dbReference type="EMBL" id="RMA79502.1"/>
    </source>
</evidence>
<dbReference type="OrthoDB" id="9793581at2"/>
<comment type="similarity">
    <text evidence="2 7">Belongs to the ExbD/TolR family.</text>
</comment>
<keyword evidence="7" id="KW-0813">Transport</keyword>
<dbReference type="Pfam" id="PF02472">
    <property type="entry name" value="ExbD"/>
    <property type="match status" value="1"/>
</dbReference>
<proteinExistence type="inferred from homology"/>
<dbReference type="EMBL" id="REFJ01000004">
    <property type="protein sequence ID" value="RMA79502.1"/>
    <property type="molecule type" value="Genomic_DNA"/>
</dbReference>
<reference evidence="9 10" key="1">
    <citation type="submission" date="2018-10" db="EMBL/GenBank/DDBJ databases">
        <title>Genomic Encyclopedia of Type Strains, Phase IV (KMG-IV): sequencing the most valuable type-strain genomes for metagenomic binning, comparative biology and taxonomic classification.</title>
        <authorList>
            <person name="Goeker M."/>
        </authorList>
    </citation>
    <scope>NUCLEOTIDE SEQUENCE [LARGE SCALE GENOMIC DNA]</scope>
    <source>
        <strain evidence="9 10">DSM 25080</strain>
    </source>
</reference>
<evidence type="ECO:0000256" key="7">
    <source>
        <dbReference type="RuleBase" id="RU003879"/>
    </source>
</evidence>
<protein>
    <submittedName>
        <fullName evidence="9">Outer membrane transport energization protein ExbD</fullName>
    </submittedName>
</protein>
<evidence type="ECO:0000256" key="1">
    <source>
        <dbReference type="ARBA" id="ARBA00004162"/>
    </source>
</evidence>
<name>A0A3M0AKA9_9GAMM</name>
<evidence type="ECO:0000256" key="6">
    <source>
        <dbReference type="ARBA" id="ARBA00023136"/>
    </source>
</evidence>
<accession>A0A3M0AKA9</accession>
<keyword evidence="10" id="KW-1185">Reference proteome</keyword>
<gene>
    <name evidence="9" type="ORF">DFR27_1943</name>
</gene>
<evidence type="ECO:0000313" key="10">
    <source>
        <dbReference type="Proteomes" id="UP000267187"/>
    </source>
</evidence>
<evidence type="ECO:0000256" key="8">
    <source>
        <dbReference type="SAM" id="Phobius"/>
    </source>
</evidence>
<dbReference type="PANTHER" id="PTHR30558:SF13">
    <property type="entry name" value="BIOPOLYMER TRANSPORT PROTEIN EXBD2"/>
    <property type="match status" value="1"/>
</dbReference>
<keyword evidence="4 7" id="KW-0812">Transmembrane</keyword>
<dbReference type="Gene3D" id="3.30.420.270">
    <property type="match status" value="1"/>
</dbReference>
<organism evidence="9 10">
    <name type="scientific">Umboniibacter marinipuniceus</name>
    <dbReference type="NCBI Taxonomy" id="569599"/>
    <lineage>
        <taxon>Bacteria</taxon>
        <taxon>Pseudomonadati</taxon>
        <taxon>Pseudomonadota</taxon>
        <taxon>Gammaproteobacteria</taxon>
        <taxon>Cellvibrionales</taxon>
        <taxon>Cellvibrionaceae</taxon>
        <taxon>Umboniibacter</taxon>
    </lineage>
</organism>
<dbReference type="GO" id="GO:0005886">
    <property type="term" value="C:plasma membrane"/>
    <property type="evidence" value="ECO:0007669"/>
    <property type="project" value="UniProtKB-SubCell"/>
</dbReference>
<dbReference type="InterPro" id="IPR003400">
    <property type="entry name" value="ExbD"/>
</dbReference>
<dbReference type="GO" id="GO:0022857">
    <property type="term" value="F:transmembrane transporter activity"/>
    <property type="evidence" value="ECO:0007669"/>
    <property type="project" value="InterPro"/>
</dbReference>
<evidence type="ECO:0000256" key="4">
    <source>
        <dbReference type="ARBA" id="ARBA00022692"/>
    </source>
</evidence>
<comment type="subcellular location">
    <subcellularLocation>
        <location evidence="1">Cell membrane</location>
        <topology evidence="1">Single-pass membrane protein</topology>
    </subcellularLocation>
    <subcellularLocation>
        <location evidence="7">Cell membrane</location>
        <topology evidence="7">Single-pass type II membrane protein</topology>
    </subcellularLocation>
</comment>
<keyword evidence="7" id="KW-0653">Protein transport</keyword>
<dbReference type="PANTHER" id="PTHR30558">
    <property type="entry name" value="EXBD MEMBRANE COMPONENT OF PMF-DRIVEN MACROMOLECULE IMPORT SYSTEM"/>
    <property type="match status" value="1"/>
</dbReference>
<comment type="caution">
    <text evidence="9">The sequence shown here is derived from an EMBL/GenBank/DDBJ whole genome shotgun (WGS) entry which is preliminary data.</text>
</comment>
<evidence type="ECO:0000256" key="2">
    <source>
        <dbReference type="ARBA" id="ARBA00005811"/>
    </source>
</evidence>